<sequence>MKIIRAIKHFLNGNEHNDLTTTVTESTTTTNRSTMNKAYYDLLNQRIMRRQDNLVKLQRAVKEMQTTFKENQTNASHVANIAALNAMLDIEEQELAEEIY</sequence>
<proteinExistence type="predicted"/>
<dbReference type="RefSeq" id="WP_168884848.1">
    <property type="nucleotide sequence ID" value="NZ_JABAIL010000010.1"/>
</dbReference>
<reference evidence="1 2" key="1">
    <citation type="submission" date="2020-04" db="EMBL/GenBank/DDBJ databases">
        <title>Flammeovirga sp. SR4, a novel species isolated from seawater.</title>
        <authorList>
            <person name="Wang X."/>
        </authorList>
    </citation>
    <scope>NUCLEOTIDE SEQUENCE [LARGE SCALE GENOMIC DNA]</scope>
    <source>
        <strain evidence="1 2">SR4</strain>
    </source>
</reference>
<evidence type="ECO:0000313" key="1">
    <source>
        <dbReference type="EMBL" id="NLR94134.1"/>
    </source>
</evidence>
<accession>A0A7X8SPS7</accession>
<comment type="caution">
    <text evidence="1">The sequence shown here is derived from an EMBL/GenBank/DDBJ whole genome shotgun (WGS) entry which is preliminary data.</text>
</comment>
<name>A0A7X8SPS7_9BACT</name>
<gene>
    <name evidence="1" type="ORF">HGP29_23225</name>
</gene>
<dbReference type="Proteomes" id="UP000585050">
    <property type="component" value="Unassembled WGS sequence"/>
</dbReference>
<evidence type="ECO:0000313" key="2">
    <source>
        <dbReference type="Proteomes" id="UP000585050"/>
    </source>
</evidence>
<organism evidence="1 2">
    <name type="scientific">Flammeovirga agarivorans</name>
    <dbReference type="NCBI Taxonomy" id="2726742"/>
    <lineage>
        <taxon>Bacteria</taxon>
        <taxon>Pseudomonadati</taxon>
        <taxon>Bacteroidota</taxon>
        <taxon>Cytophagia</taxon>
        <taxon>Cytophagales</taxon>
        <taxon>Flammeovirgaceae</taxon>
        <taxon>Flammeovirga</taxon>
    </lineage>
</organism>
<dbReference type="EMBL" id="JABAIL010000010">
    <property type="protein sequence ID" value="NLR94134.1"/>
    <property type="molecule type" value="Genomic_DNA"/>
</dbReference>
<dbReference type="AlphaFoldDB" id="A0A7X8SPS7"/>
<keyword evidence="2" id="KW-1185">Reference proteome</keyword>
<protein>
    <submittedName>
        <fullName evidence="1">Uncharacterized protein</fullName>
    </submittedName>
</protein>